<feature type="chain" id="PRO_5046243615" evidence="3">
    <location>
        <begin position="30"/>
        <end position="322"/>
    </location>
</feature>
<feature type="transmembrane region" description="Helical" evidence="2">
    <location>
        <begin position="282"/>
        <end position="306"/>
    </location>
</feature>
<evidence type="ECO:0000256" key="1">
    <source>
        <dbReference type="SAM" id="MobiDB-lite"/>
    </source>
</evidence>
<dbReference type="InterPro" id="IPR025645">
    <property type="entry name" value="DUF4349"/>
</dbReference>
<reference evidence="6" key="1">
    <citation type="journal article" date="2019" name="Int. J. Syst. Evol. Microbiol.">
        <title>The Global Catalogue of Microorganisms (GCM) 10K type strain sequencing project: providing services to taxonomists for standard genome sequencing and annotation.</title>
        <authorList>
            <consortium name="The Broad Institute Genomics Platform"/>
            <consortium name="The Broad Institute Genome Sequencing Center for Infectious Disease"/>
            <person name="Wu L."/>
            <person name="Ma J."/>
        </authorList>
    </citation>
    <scope>NUCLEOTIDE SEQUENCE [LARGE SCALE GENOMIC DNA]</scope>
    <source>
        <strain evidence="6">CCUG 52478</strain>
    </source>
</reference>
<organism evidence="5 6">
    <name type="scientific">Nocardioides ginsengisoli</name>
    <dbReference type="NCBI Taxonomy" id="363868"/>
    <lineage>
        <taxon>Bacteria</taxon>
        <taxon>Bacillati</taxon>
        <taxon>Actinomycetota</taxon>
        <taxon>Actinomycetes</taxon>
        <taxon>Propionibacteriales</taxon>
        <taxon>Nocardioidaceae</taxon>
        <taxon>Nocardioides</taxon>
    </lineage>
</organism>
<feature type="signal peptide" evidence="3">
    <location>
        <begin position="1"/>
        <end position="29"/>
    </location>
</feature>
<gene>
    <name evidence="5" type="ORF">ACFQ3F_01245</name>
</gene>
<keyword evidence="3" id="KW-0732">Signal</keyword>
<name>A0ABW3VU34_9ACTN</name>
<keyword evidence="6" id="KW-1185">Reference proteome</keyword>
<comment type="caution">
    <text evidence="5">The sequence shown here is derived from an EMBL/GenBank/DDBJ whole genome shotgun (WGS) entry which is preliminary data.</text>
</comment>
<dbReference type="Pfam" id="PF14257">
    <property type="entry name" value="DUF4349"/>
    <property type="match status" value="1"/>
</dbReference>
<proteinExistence type="predicted"/>
<dbReference type="EMBL" id="JBHTLX010000004">
    <property type="protein sequence ID" value="MFD1246402.1"/>
    <property type="molecule type" value="Genomic_DNA"/>
</dbReference>
<evidence type="ECO:0000313" key="5">
    <source>
        <dbReference type="EMBL" id="MFD1246402.1"/>
    </source>
</evidence>
<feature type="region of interest" description="Disordered" evidence="1">
    <location>
        <begin position="47"/>
        <end position="83"/>
    </location>
</feature>
<feature type="compositionally biased region" description="Polar residues" evidence="1">
    <location>
        <begin position="64"/>
        <end position="83"/>
    </location>
</feature>
<keyword evidence="2" id="KW-0812">Transmembrane</keyword>
<dbReference type="Proteomes" id="UP001597229">
    <property type="component" value="Unassembled WGS sequence"/>
</dbReference>
<keyword evidence="2" id="KW-1133">Transmembrane helix</keyword>
<dbReference type="RefSeq" id="WP_367922109.1">
    <property type="nucleotide sequence ID" value="NZ_BAABAC010000052.1"/>
</dbReference>
<feature type="domain" description="DUF4349" evidence="4">
    <location>
        <begin position="93"/>
        <end position="303"/>
    </location>
</feature>
<evidence type="ECO:0000313" key="6">
    <source>
        <dbReference type="Proteomes" id="UP001597229"/>
    </source>
</evidence>
<sequence length="322" mass="33160">MKPTPHPVRTRLSLAVAGLASLVALAACASGGSASDAASKRAAEPASAPAAAKGGPAGALSYQKDASVQDSGQGSVQDSVQDSVKQDAAADDAIISTGSVSLEATDVATARLDVRKIVDRFHGRVTEQETTTGDKGELSTARMVLRVPSASFDEAVAALEGVATLTDSSTSSENVQAEVVDIAARVRAQRASVDRIEALLARAQTIQEIVAIEAQLASRQSDLDALVARQRYLADQTSESTINVYVEHAAAHHAKPKKARTGFLGGLEKGWDSFADGLGGAALVLGFALPWLALGALVGTPIWLAVRRRRRNAPAPAAAAAP</sequence>
<protein>
    <submittedName>
        <fullName evidence="5">DUF4349 domain-containing protein</fullName>
    </submittedName>
</protein>
<evidence type="ECO:0000256" key="3">
    <source>
        <dbReference type="SAM" id="SignalP"/>
    </source>
</evidence>
<dbReference type="PROSITE" id="PS51257">
    <property type="entry name" value="PROKAR_LIPOPROTEIN"/>
    <property type="match status" value="1"/>
</dbReference>
<feature type="compositionally biased region" description="Low complexity" evidence="1">
    <location>
        <begin position="47"/>
        <end position="61"/>
    </location>
</feature>
<evidence type="ECO:0000256" key="2">
    <source>
        <dbReference type="SAM" id="Phobius"/>
    </source>
</evidence>
<evidence type="ECO:0000259" key="4">
    <source>
        <dbReference type="Pfam" id="PF14257"/>
    </source>
</evidence>
<accession>A0ABW3VU34</accession>
<keyword evidence="2" id="KW-0472">Membrane</keyword>